<dbReference type="SMR" id="A0A9W6LJS1"/>
<dbReference type="AlphaFoldDB" id="A0A9W6LJS1"/>
<dbReference type="InterPro" id="IPR036130">
    <property type="entry name" value="Pyridoxine-5'_phos_synth"/>
</dbReference>
<evidence type="ECO:0000256" key="2">
    <source>
        <dbReference type="ARBA" id="ARBA00022679"/>
    </source>
</evidence>
<comment type="catalytic activity">
    <reaction evidence="4">
        <text>3-amino-2-oxopropyl phosphate + 1-deoxy-D-xylulose 5-phosphate = pyridoxine 5'-phosphate + phosphate + 2 H2O + H(+)</text>
        <dbReference type="Rhea" id="RHEA:15265"/>
        <dbReference type="ChEBI" id="CHEBI:15377"/>
        <dbReference type="ChEBI" id="CHEBI:15378"/>
        <dbReference type="ChEBI" id="CHEBI:43474"/>
        <dbReference type="ChEBI" id="CHEBI:57279"/>
        <dbReference type="ChEBI" id="CHEBI:57792"/>
        <dbReference type="ChEBI" id="CHEBI:58589"/>
        <dbReference type="EC" id="2.6.99.2"/>
    </reaction>
</comment>
<keyword evidence="3 4" id="KW-0664">Pyridoxine biosynthesis</keyword>
<keyword evidence="1 4" id="KW-0963">Cytoplasm</keyword>
<evidence type="ECO:0000256" key="4">
    <source>
        <dbReference type="HAMAP-Rule" id="MF_00279"/>
    </source>
</evidence>
<dbReference type="NCBIfam" id="TIGR00559">
    <property type="entry name" value="pdxJ"/>
    <property type="match status" value="1"/>
</dbReference>
<feature type="binding site" evidence="4">
    <location>
        <position position="50"/>
    </location>
    <ligand>
        <name>1-deoxy-D-xylulose 5-phosphate</name>
        <dbReference type="ChEBI" id="CHEBI:57792"/>
    </ligand>
</feature>
<feature type="binding site" evidence="4">
    <location>
        <position position="100"/>
    </location>
    <ligand>
        <name>1-deoxy-D-xylulose 5-phosphate</name>
        <dbReference type="ChEBI" id="CHEBI:57792"/>
    </ligand>
</feature>
<gene>
    <name evidence="4 6" type="primary">pdxJ</name>
    <name evidence="6" type="ORF">TISLANDTSLP1_06750</name>
</gene>
<evidence type="ECO:0000313" key="6">
    <source>
        <dbReference type="EMBL" id="GLI52982.1"/>
    </source>
</evidence>
<name>A0A9W6LJS1_9BACT</name>
<comment type="subunit">
    <text evidence="4">Homooctamer; tetramer of dimers.</text>
</comment>
<dbReference type="InterPro" id="IPR004569">
    <property type="entry name" value="PyrdxlP_synth_PdxJ"/>
</dbReference>
<feature type="active site" description="Proton donor" evidence="4">
    <location>
        <position position="190"/>
    </location>
</feature>
<dbReference type="GO" id="GO:0005829">
    <property type="term" value="C:cytosol"/>
    <property type="evidence" value="ECO:0007669"/>
    <property type="project" value="TreeGrafter"/>
</dbReference>
<dbReference type="NCBIfam" id="NF003625">
    <property type="entry name" value="PRK05265.1-3"/>
    <property type="match status" value="1"/>
</dbReference>
<comment type="subcellular location">
    <subcellularLocation>
        <location evidence="4">Cytoplasm</location>
    </subcellularLocation>
</comment>
<protein>
    <recommendedName>
        <fullName evidence="4 5">Pyridoxine 5'-phosphate synthase</fullName>
        <shortName evidence="4">PNP synthase</shortName>
        <ecNumber evidence="4 5">2.6.99.2</ecNumber>
    </recommendedName>
</protein>
<keyword evidence="2 4" id="KW-0808">Transferase</keyword>
<evidence type="ECO:0000256" key="5">
    <source>
        <dbReference type="NCBIfam" id="TIGR00559"/>
    </source>
</evidence>
<dbReference type="Gene3D" id="3.20.20.70">
    <property type="entry name" value="Aldolase class I"/>
    <property type="match status" value="1"/>
</dbReference>
<dbReference type="Proteomes" id="UP001144297">
    <property type="component" value="Unassembled WGS sequence"/>
</dbReference>
<feature type="binding site" evidence="4">
    <location>
        <position position="45"/>
    </location>
    <ligand>
        <name>1-deoxy-D-xylulose 5-phosphate</name>
        <dbReference type="ChEBI" id="CHEBI:57792"/>
    </ligand>
</feature>
<dbReference type="Pfam" id="PF03740">
    <property type="entry name" value="PdxJ"/>
    <property type="match status" value="1"/>
</dbReference>
<dbReference type="GO" id="GO:0008615">
    <property type="term" value="P:pyridoxine biosynthetic process"/>
    <property type="evidence" value="ECO:0007669"/>
    <property type="project" value="UniProtKB-UniRule"/>
</dbReference>
<dbReference type="NCBIfam" id="NF003627">
    <property type="entry name" value="PRK05265.1-5"/>
    <property type="match status" value="1"/>
</dbReference>
<proteinExistence type="inferred from homology"/>
<feature type="binding site" evidence="4">
    <location>
        <position position="191"/>
    </location>
    <ligand>
        <name>3-amino-2-oxopropyl phosphate</name>
        <dbReference type="ChEBI" id="CHEBI:57279"/>
    </ligand>
</feature>
<evidence type="ECO:0000256" key="1">
    <source>
        <dbReference type="ARBA" id="ARBA00022490"/>
    </source>
</evidence>
<dbReference type="GO" id="GO:0033856">
    <property type="term" value="F:pyridoxine 5'-phosphate synthase activity"/>
    <property type="evidence" value="ECO:0007669"/>
    <property type="project" value="UniProtKB-UniRule"/>
</dbReference>
<accession>A0A9W6LJS1</accession>
<feature type="binding site" evidence="4">
    <location>
        <position position="7"/>
    </location>
    <ligand>
        <name>3-amino-2-oxopropyl phosphate</name>
        <dbReference type="ChEBI" id="CHEBI:57279"/>
    </ligand>
</feature>
<comment type="function">
    <text evidence="4">Catalyzes the complicated ring closure reaction between the two acyclic compounds 1-deoxy-D-xylulose-5-phosphate (DXP) and 3-amino-2-oxopropyl phosphate (1-amino-acetone-3-phosphate or AAP) to form pyridoxine 5'-phosphate (PNP) and inorganic phosphate.</text>
</comment>
<comment type="pathway">
    <text evidence="4">Cofactor biosynthesis; pyridoxine 5'-phosphate biosynthesis; pyridoxine 5'-phosphate from D-erythrose 4-phosphate: step 5/5.</text>
</comment>
<feature type="site" description="Transition state stabilizer" evidence="4">
    <location>
        <position position="151"/>
    </location>
</feature>
<comment type="caution">
    <text evidence="6">The sequence shown here is derived from an EMBL/GenBank/DDBJ whole genome shotgun (WGS) entry which is preliminary data.</text>
</comment>
<dbReference type="EMBL" id="BSDX01000001">
    <property type="protein sequence ID" value="GLI52982.1"/>
    <property type="molecule type" value="Genomic_DNA"/>
</dbReference>
<keyword evidence="7" id="KW-1185">Reference proteome</keyword>
<feature type="active site" description="Proton acceptor" evidence="4">
    <location>
        <position position="70"/>
    </location>
</feature>
<dbReference type="InterPro" id="IPR013785">
    <property type="entry name" value="Aldolase_TIM"/>
</dbReference>
<feature type="binding site" evidence="4">
    <location>
        <begin position="9"/>
        <end position="10"/>
    </location>
    <ligand>
        <name>1-deoxy-D-xylulose 5-phosphate</name>
        <dbReference type="ChEBI" id="CHEBI:57792"/>
    </ligand>
</feature>
<sequence length="242" mass="26717">MVILGVNVDHIATVRQARKTFEPDPVMAATLAILGGADGITIHLREDRRHIQDRDLKILREVVPCELNLEMAATEEMINIALNIKPDMVTIVPEKRQELTTEGGLNVIELKDSLKEAIKKIKDAGIPVSLFINPERNDIECSKDIGADMVEIHTGYYSESRGDVQLKELERIKDAVAYSISLGLKTNAGHGLNYYNVKSIAAIKGLRGLYIGHSIIARAVLVGIEKAVREMKNLIKEACINA</sequence>
<dbReference type="SUPFAM" id="SSF63892">
    <property type="entry name" value="Pyridoxine 5'-phosphate synthase"/>
    <property type="match status" value="1"/>
</dbReference>
<evidence type="ECO:0000256" key="3">
    <source>
        <dbReference type="ARBA" id="ARBA00023096"/>
    </source>
</evidence>
<comment type="similarity">
    <text evidence="4">Belongs to the PNP synthase family.</text>
</comment>
<dbReference type="HAMAP" id="MF_00279">
    <property type="entry name" value="PdxJ"/>
    <property type="match status" value="1"/>
</dbReference>
<feature type="binding site" evidence="4">
    <location>
        <position position="18"/>
    </location>
    <ligand>
        <name>3-amino-2-oxopropyl phosphate</name>
        <dbReference type="ChEBI" id="CHEBI:57279"/>
    </ligand>
</feature>
<evidence type="ECO:0000313" key="7">
    <source>
        <dbReference type="Proteomes" id="UP001144297"/>
    </source>
</evidence>
<feature type="binding site" evidence="4">
    <location>
        <begin position="212"/>
        <end position="213"/>
    </location>
    <ligand>
        <name>3-amino-2-oxopropyl phosphate</name>
        <dbReference type="ChEBI" id="CHEBI:57279"/>
    </ligand>
</feature>
<organism evidence="6 7">
    <name type="scientific">Thermodesulfovibrio yellowstonii</name>
    <dbReference type="NCBI Taxonomy" id="28262"/>
    <lineage>
        <taxon>Bacteria</taxon>
        <taxon>Pseudomonadati</taxon>
        <taxon>Nitrospirota</taxon>
        <taxon>Thermodesulfovibrionia</taxon>
        <taxon>Thermodesulfovibrionales</taxon>
        <taxon>Thermodesulfovibrionaceae</taxon>
        <taxon>Thermodesulfovibrio</taxon>
    </lineage>
</organism>
<dbReference type="CDD" id="cd00003">
    <property type="entry name" value="PNPsynthase"/>
    <property type="match status" value="1"/>
</dbReference>
<reference evidence="6" key="1">
    <citation type="submission" date="2022-12" db="EMBL/GenBank/DDBJ databases">
        <title>Reference genome sequencing for broad-spectrum identification of bacterial and archaeal isolates by mass spectrometry.</title>
        <authorList>
            <person name="Sekiguchi Y."/>
            <person name="Tourlousse D.M."/>
        </authorList>
    </citation>
    <scope>NUCLEOTIDE SEQUENCE</scope>
    <source>
        <strain evidence="6">TSL-P1</strain>
    </source>
</reference>
<dbReference type="PANTHER" id="PTHR30456">
    <property type="entry name" value="PYRIDOXINE 5'-PHOSPHATE SYNTHASE"/>
    <property type="match status" value="1"/>
</dbReference>
<dbReference type="EC" id="2.6.99.2" evidence="4 5"/>
<feature type="active site" description="Proton acceptor" evidence="4">
    <location>
        <position position="43"/>
    </location>
</feature>
<dbReference type="PANTHER" id="PTHR30456:SF0">
    <property type="entry name" value="PYRIDOXINE 5'-PHOSPHATE SYNTHASE"/>
    <property type="match status" value="1"/>
</dbReference>